<protein>
    <recommendedName>
        <fullName evidence="7">Large ribosomal subunit protein mL44</fullName>
    </recommendedName>
</protein>
<keyword evidence="3" id="KW-0689">Ribosomal protein</keyword>
<evidence type="ECO:0000313" key="12">
    <source>
        <dbReference type="Proteomes" id="UP000267251"/>
    </source>
</evidence>
<dbReference type="SMART" id="SM00358">
    <property type="entry name" value="DSRM"/>
    <property type="match status" value="1"/>
</dbReference>
<evidence type="ECO:0000256" key="4">
    <source>
        <dbReference type="ARBA" id="ARBA00023128"/>
    </source>
</evidence>
<evidence type="ECO:0000256" key="3">
    <source>
        <dbReference type="ARBA" id="ARBA00022980"/>
    </source>
</evidence>
<dbReference type="GO" id="GO:0004525">
    <property type="term" value="F:ribonuclease III activity"/>
    <property type="evidence" value="ECO:0007669"/>
    <property type="project" value="InterPro"/>
</dbReference>
<dbReference type="PROSITE" id="PS50137">
    <property type="entry name" value="DS_RBD"/>
    <property type="match status" value="1"/>
</dbReference>
<dbReference type="Proteomes" id="UP000267251">
    <property type="component" value="Unassembled WGS sequence"/>
</dbReference>
<dbReference type="EMBL" id="KZ989015">
    <property type="protein sequence ID" value="RKP11316.1"/>
    <property type="molecule type" value="Genomic_DNA"/>
</dbReference>
<evidence type="ECO:0000259" key="9">
    <source>
        <dbReference type="PROSITE" id="PS50137"/>
    </source>
</evidence>
<gene>
    <name evidence="11" type="ORF">BJ684DRAFT_560</name>
</gene>
<dbReference type="CDD" id="cd00593">
    <property type="entry name" value="RIBOc"/>
    <property type="match status" value="1"/>
</dbReference>
<evidence type="ECO:0000256" key="6">
    <source>
        <dbReference type="ARBA" id="ARBA00024034"/>
    </source>
</evidence>
<feature type="non-terminal residue" evidence="11">
    <location>
        <position position="1"/>
    </location>
</feature>
<evidence type="ECO:0000256" key="8">
    <source>
        <dbReference type="PROSITE-ProRule" id="PRU00266"/>
    </source>
</evidence>
<evidence type="ECO:0000256" key="5">
    <source>
        <dbReference type="ARBA" id="ARBA00023274"/>
    </source>
</evidence>
<dbReference type="InterPro" id="IPR000999">
    <property type="entry name" value="RNase_III_dom"/>
</dbReference>
<dbReference type="GO" id="GO:0032543">
    <property type="term" value="P:mitochondrial translation"/>
    <property type="evidence" value="ECO:0007669"/>
    <property type="project" value="InterPro"/>
</dbReference>
<name>A0A4P9XY28_9FUNG</name>
<keyword evidence="12" id="KW-1185">Reference proteome</keyword>
<keyword evidence="2 8" id="KW-0694">RNA-binding</keyword>
<dbReference type="Gene3D" id="1.10.1520.10">
    <property type="entry name" value="Ribonuclease III domain"/>
    <property type="match status" value="1"/>
</dbReference>
<dbReference type="Pfam" id="PF14622">
    <property type="entry name" value="Ribonucleas_3_3"/>
    <property type="match status" value="1"/>
</dbReference>
<dbReference type="GO" id="GO:0003735">
    <property type="term" value="F:structural constituent of ribosome"/>
    <property type="evidence" value="ECO:0007669"/>
    <property type="project" value="InterPro"/>
</dbReference>
<dbReference type="InterPro" id="IPR014720">
    <property type="entry name" value="dsRBD_dom"/>
</dbReference>
<evidence type="ECO:0000256" key="1">
    <source>
        <dbReference type="ARBA" id="ARBA00004173"/>
    </source>
</evidence>
<dbReference type="PROSITE" id="PS50142">
    <property type="entry name" value="RNASE_3_2"/>
    <property type="match status" value="1"/>
</dbReference>
<organism evidence="11 12">
    <name type="scientific">Piptocephalis cylindrospora</name>
    <dbReference type="NCBI Taxonomy" id="1907219"/>
    <lineage>
        <taxon>Eukaryota</taxon>
        <taxon>Fungi</taxon>
        <taxon>Fungi incertae sedis</taxon>
        <taxon>Zoopagomycota</taxon>
        <taxon>Zoopagomycotina</taxon>
        <taxon>Zoopagomycetes</taxon>
        <taxon>Zoopagales</taxon>
        <taxon>Piptocephalidaceae</taxon>
        <taxon>Piptocephalis</taxon>
    </lineage>
</organism>
<dbReference type="PANTHER" id="PTHR28160:SF1">
    <property type="entry name" value="LARGE RIBOSOMAL SUBUNIT PROTEIN ML57"/>
    <property type="match status" value="1"/>
</dbReference>
<feature type="domain" description="RNase III" evidence="10">
    <location>
        <begin position="1"/>
        <end position="142"/>
    </location>
</feature>
<accession>A0A4P9XY28</accession>
<dbReference type="InterPro" id="IPR044444">
    <property type="entry name" value="Ribosomal_mL44_DSRM_metazoa"/>
</dbReference>
<comment type="subcellular location">
    <subcellularLocation>
        <location evidence="1">Mitochondrion</location>
    </subcellularLocation>
</comment>
<dbReference type="GO" id="GO:0003723">
    <property type="term" value="F:RNA binding"/>
    <property type="evidence" value="ECO:0007669"/>
    <property type="project" value="UniProtKB-UniRule"/>
</dbReference>
<comment type="similarity">
    <text evidence="6">Belongs to the ribonuclease III family. Mitochondrion-specific ribosomal protein mL44 subfamily.</text>
</comment>
<feature type="non-terminal residue" evidence="11">
    <location>
        <position position="256"/>
    </location>
</feature>
<dbReference type="SUPFAM" id="SSF54768">
    <property type="entry name" value="dsRNA-binding domain-like"/>
    <property type="match status" value="1"/>
</dbReference>
<evidence type="ECO:0000313" key="11">
    <source>
        <dbReference type="EMBL" id="RKP11316.1"/>
    </source>
</evidence>
<dbReference type="Pfam" id="PF22892">
    <property type="entry name" value="DSRM_MRPL44"/>
    <property type="match status" value="1"/>
</dbReference>
<dbReference type="OrthoDB" id="67027at2759"/>
<dbReference type="AlphaFoldDB" id="A0A4P9XY28"/>
<dbReference type="GO" id="GO:0006396">
    <property type="term" value="P:RNA processing"/>
    <property type="evidence" value="ECO:0007669"/>
    <property type="project" value="InterPro"/>
</dbReference>
<dbReference type="Gene3D" id="3.30.160.20">
    <property type="match status" value="1"/>
</dbReference>
<dbReference type="InterPro" id="IPR036389">
    <property type="entry name" value="RNase_III_sf"/>
</dbReference>
<evidence type="ECO:0000259" key="10">
    <source>
        <dbReference type="PROSITE" id="PS50142"/>
    </source>
</evidence>
<reference evidence="12" key="1">
    <citation type="journal article" date="2018" name="Nat. Microbiol.">
        <title>Leveraging single-cell genomics to expand the fungal tree of life.</title>
        <authorList>
            <person name="Ahrendt S.R."/>
            <person name="Quandt C.A."/>
            <person name="Ciobanu D."/>
            <person name="Clum A."/>
            <person name="Salamov A."/>
            <person name="Andreopoulos B."/>
            <person name="Cheng J.F."/>
            <person name="Woyke T."/>
            <person name="Pelin A."/>
            <person name="Henrissat B."/>
            <person name="Reynolds N.K."/>
            <person name="Benny G.L."/>
            <person name="Smith M.E."/>
            <person name="James T.Y."/>
            <person name="Grigoriev I.V."/>
        </authorList>
    </citation>
    <scope>NUCLEOTIDE SEQUENCE [LARGE SCALE GENOMIC DNA]</scope>
</reference>
<keyword evidence="5" id="KW-0687">Ribonucleoprotein</keyword>
<keyword evidence="4" id="KW-0496">Mitochondrion</keyword>
<proteinExistence type="inferred from homology"/>
<evidence type="ECO:0000256" key="2">
    <source>
        <dbReference type="ARBA" id="ARBA00022884"/>
    </source>
</evidence>
<dbReference type="SUPFAM" id="SSF69065">
    <property type="entry name" value="RNase III domain-like"/>
    <property type="match status" value="1"/>
</dbReference>
<dbReference type="SMART" id="SM00535">
    <property type="entry name" value="RIBOc"/>
    <property type="match status" value="1"/>
</dbReference>
<evidence type="ECO:0000256" key="7">
    <source>
        <dbReference type="ARBA" id="ARBA00035187"/>
    </source>
</evidence>
<feature type="domain" description="DRBM" evidence="9">
    <location>
        <begin position="169"/>
        <end position="239"/>
    </location>
</feature>
<dbReference type="InterPro" id="IPR040030">
    <property type="entry name" value="Ribosomal_mL57"/>
</dbReference>
<dbReference type="PANTHER" id="PTHR28160">
    <property type="entry name" value="54S RIBOSOMAL PROTEIN L15, MITOCHONDRIAL"/>
    <property type="match status" value="1"/>
</dbReference>
<dbReference type="GO" id="GO:0005762">
    <property type="term" value="C:mitochondrial large ribosomal subunit"/>
    <property type="evidence" value="ECO:0007669"/>
    <property type="project" value="InterPro"/>
</dbReference>
<sequence>LATFATRLGLQGFSDGRILLQALTHKSFDHARIPTNERLEYLGKQVVNLYVGQYLHAKYPTLPVNTIRDAQEAYCGFGALGRLGTELGVNKVMRWKPALPSAAGGEERAPGNKRGDKWARGETKVAGRAVASIIGALYHDQGPAKAMEFVKAHVLSREVDVTGLLVLSEPKRLLTALMQRKKMDRPISRLLSETGRLSNNAVYLVGVYSGERLLGTGYGSSKAMAEHRAAKEVISKYYLTEAQDFEIGDDVPSEKD</sequence>